<evidence type="ECO:0000313" key="2">
    <source>
        <dbReference type="Proteomes" id="UP000081671"/>
    </source>
</evidence>
<feature type="compositionally biased region" description="Polar residues" evidence="1">
    <location>
        <begin position="4635"/>
        <end position="4649"/>
    </location>
</feature>
<feature type="region of interest" description="Disordered" evidence="1">
    <location>
        <begin position="4680"/>
        <end position="4736"/>
    </location>
</feature>
<dbReference type="PANTHER" id="PTHR33888">
    <property type="entry name" value="RIKEN CDNA 4932415D10 GENE"/>
    <property type="match status" value="1"/>
</dbReference>
<feature type="region of interest" description="Disordered" evidence="1">
    <location>
        <begin position="90"/>
        <end position="109"/>
    </location>
</feature>
<feature type="region of interest" description="Disordered" evidence="1">
    <location>
        <begin position="2323"/>
        <end position="2344"/>
    </location>
</feature>
<protein>
    <submittedName>
        <fullName evidence="3">Uncharacterized protein C2orf16 homolog</fullName>
    </submittedName>
</protein>
<dbReference type="GeneID" id="105983584"/>
<dbReference type="STRING" id="10020.ENSDORP00000019054"/>
<feature type="region of interest" description="Disordered" evidence="1">
    <location>
        <begin position="4787"/>
        <end position="4812"/>
    </location>
</feature>
<dbReference type="OrthoDB" id="9450569at2759"/>
<feature type="region of interest" description="Disordered" evidence="1">
    <location>
        <begin position="4496"/>
        <end position="4649"/>
    </location>
</feature>
<feature type="compositionally biased region" description="Basic residues" evidence="1">
    <location>
        <begin position="4917"/>
        <end position="4928"/>
    </location>
</feature>
<feature type="compositionally biased region" description="Basic residues" evidence="1">
    <location>
        <begin position="4510"/>
        <end position="4523"/>
    </location>
</feature>
<feature type="region of interest" description="Disordered" evidence="1">
    <location>
        <begin position="4168"/>
        <end position="4188"/>
    </location>
</feature>
<dbReference type="RefSeq" id="XP_012868984.1">
    <property type="nucleotide sequence ID" value="XM_013013530.1"/>
</dbReference>
<sequence>MDSMDANVVLSSLMEQPLPEFQDMISSSSSTSSSSSSVFVAQEDVLPCCYCEKAKCSTSHSLSSGSSSKSSSLSCLPVFSEGTTWQFPSKNLPVSPQNQPSAFRNQGTSLSPFQWKEPKKSELFQNLAALSSFHPQNSFINSILNPLNLCKQEEKTKDKRKRRRRLVKDHGLNCVSSERPQFPEWAPIQLSSLVRGELEGHVSWKAYTLQEQRVPLTVKESWATTDCLVPESENSQVQLSIPIGQSTKQNANNKSSDFPPFQFHVNTEVDPELNRAETKNIQSHISSKQLQSGDDPQILGCKPLIMSVDIPPLRSLGEETTLLKKDPKHVLEISIRQRVAGFPEKRIQQHKAQVTNVELTPRLPHQDSIKVTPLELLQVMDSMGMIPETHSEVIESASLFPKPSNQVESMETMSVTPKPLEQVTESVKLTPCLRHQVSESKMTASRLNQATDNVRVTPVALLQVMDSMGMMSKSHQHIVEPVGMTPRSQHQVMESAKMDTILDCQAIKPGKMSAKPQHTVMKTVGMIPGPQHKCMHSESMTPGPQNQAMEQAKITSRIHQNTESLEMMSTPQVTDHTKITPVALLQAMDFMGIIPPEQPRVIESEALTSGSQFQTENLTPKPPSLPENLTTSSSTSLGIIKSVSLPPKASPKIKESAGLFLTRHQSIHSLKVTPVVLKLPTGPQSLVVESDGLTPQPISPIKKSPELTSGLYAQMQDSVRMTTQFQGSEPVSLTSGLSHQVMGPSNLTPWHQTVEYSVMSPRQSHKVTETMELASDTCLQMEKSELVQSPPQIMQYLGIFPGSPGQSTESIEISQKLPHQVKKSSVMVKLNQEPCLQEVMDSIKVSQELQNVKPESMILGAGLQSMKSVDMTRDDVPPMVDYGQTIPAMKPIDSAPECQWQSVKSADLVPALLSQSRKSTGLIPNSQFQGTEYVPLAQPLEFQETKTGYQEAKTKLTSDICHQVEKPVGFTSSSLGNAPGPLSQTSASIEMSSMPFHDTLKSRSHVVGEVKGTLELQHQMESLSLLCGSEKKTVKSEVLTPNPKPNGGKAIHLNVEPHSEATKLSKMPLNSEYEDTETVRLTLPQDDKIQKSIPEPYSKIKSLDLTLGPGIQEEKTDSSPLVIGSTKLSAEPKLHVKGLILRPQLQGAKCRQMDPESQLQDGQSVNLIRPSATAVVESEKPKPDLMLQDMALEELSEGTQLQNVKSVDLNLGSGQPNVKSFGSVAGPQLQSVRFSKLSQEPLLQRKKLAHLISGPPHFGIKSVEMMPGSPEQEIKLPDFIPRQKHQTVKSVQFNPEPQSQRVKTAELNTRPHLQNVRFSDLIPDPKYQSSQQIQLGEGIPLQDIKSVECISESFLQLSQGPQIEDMKSVLSTEGFQFHSLESMLCSELQSEDLKSEEVNLRLWQQDVNFPGLTLGPKLQGVKFGDQIPGSMFYDRNFAEETAELGLHDPKLLARMSPGLQDTKQVGLTTGPCLRDVKFFDLTPGIQPQCVKSSELNSRPQLKCKKQLELSSQSERQEVKPGLLVPEPLFQDVKHATVNHMPSSEGEISCELVSETQILNGESIALTPGRQSLSVNHSALTTRLQSQGKKSSELVQGPQLEDIKSREQTPISELQNLKYKSISELQQEEDLKHTEFNSLLHLGVLKSIPELREVKSMALTPGLQVEAMNPKELTLSSEFKGLKSEFLPSGSKLEDIKSNILIPKPCLQGMKSTDTNPISQLLESVKSVERKDFKSVEFTHDRKLEDVNSVKLIPGSRLEDLKTGELVSDPQVQSEKAMKLQLGPNRQDQNSIAFAPESLIQLPSMTSDKLISEPQTQDIKLEEISQCFKQQTLKSAEKIQNQQLQSFIVVKFNPRIKKQVLRSVNIIRRNGFHGIKPVDLTPEQQFQGMTPVDLALGPGKDGPISANPPEWFVNVDQLKRGSESLKVITEPKSKAIKSVDLNSKVQWCKDMQSFKMAPKPVTQGITAEEFKCEPQWQNTNPFKVSPGPQLHQVKPWEWTLKPPFQGIKTVGISKDPQLGSMTSIQWIPGPEFQGVKSAGLNLGSQSQGVKPSELKPSIHLGDAKSCLLTLGSKPQGEKSVFSLGLQLQCEKAPKLPVGLELQRRKVSASASEPQLGGMETVELNKKPWLGSMGSIQQMPKPEFQVTKSMLNLGSQFQELKPSVKLRDKKTAELIPMPKLQGIQPSALLQEHQPQGFIPIDSKSGVQWRSIKSGDSISRSKLSDLKPVTFKPGLHLQHMKSELTPEIQLQKVKPSESSIGTQFQDGESPAFIQDTQLPEMKSKMLSQGLQLQSDKIVALNSLLHLKSIKLSELASQEKLQGMKSEELNSESPWQSMKCSQLPPKTNSQHIKFTLSPRSQMKEETFSDLTMGTKIQDSKSTGFEPGSQLQGIKSSKSILKTQLQDVNLVELESGPQLQDVKSSTMIPGIKVQDVKGINFSFESSGMKSEAIPWEKFQDVQSVDVKSDPKLQGEKPDLTLGEEFSGVKTVGLNLDLQLQDRSPTELLMSIKFQGAKPMEFSSGQCFKSVKSSEMITGTKFQGVNSVDFNSATQIQGEKSSELIQGIKFQNGKSVEAKDCLKLQNVTSDLIPDQEAMKYNSGNQLQGTKDSKLILGTKFQDVKPVQVSSEPHLECVKSSHMIPGTKLQKDQSVGFMPQTLWQDVESFQLTLSKVQSRRPFQVNSAPQLQNRNLFMVTPEIQLQDMKSMEFNPEEKLQGVKSKSISLQMVNNTGVNHDSKLQVAKLSHSMRPSQFNAGNQRQDEKSHKSSQWPQFQGVNFMVFNPESHLQHIKSSELCTGTKFQDVKSMKFNSEQLQEVKISLGTEFPGTKSLEPQLQGIKPFELCIETTLPDAQPLELKHEPELQSGKFSELNPGPWVQHKNLTAQLQGINSSELKPGPELEDMKSKMFYFGPHLQSANSSTCISGPKPPYIDLNGYNPHFQGVNSPACLTGTKPQCVNAIGCNPGLPLQSASSSACTSGPKSQCVNSMGCDPKPHFQYADSSTCFPGPKSPCVGPTGCNTGPLKFPISIPGQQFQCINSIECNPEPHLQGVNSAYIPEPKPQCVNSTGCNPGSHLQGAYSSVCIPGSQLQCVTSIQCNPGLHLQDVKLSESPEISKFQCIKPEFNLETEIESETCVRVNFGSHLQNVNSELTPGSKFLGVAPTECNPGSQAQCMNSSKLNPRTKSHFINSTECKLGTYLQGTKASEGTSGKKLQGMRFSEFHIRPEVQDTESNVFHSVQHLQDIQYELTPRTECQGIISTKVNFGPQFQGMNSSELNSELKYQRINSEKCSPGPQVQNMKPSHLNYGSESQSTKYVLFNSGPYMQAAKFELTPGTKYQGAQFLENQLGSQKQAEKCMFTLGPQSSDQKSVVFLPEPLLKDETSVDMSKQPLTAMNLTSGSEQQDLKYKMFPLKPCCQKVTPIALKTQTHPQVINSEKVSSHLTQQNVVFVPESCLQDVKTSELKPGPPQSMSSLRLTPYFRSHCVKSMVFAPKSCFQDVKPEELKLGSQQQGMNCQEFTSGWQDVKPVTLGPTSTRMFLQGPKLTSVKFSNMSPESQPQGMKLFTFTSQPKLQGVKHVKLSSVSLQPTVKSMTLPPKLLPQKMKSGARTPKASDQTTESSEIPRSWPLFVGHTETIPKPRYQVLQYSSLNSIPIYQAPDMTQTLADKVPETLKKTAGLTPLTTCKGTESSGIPLKLDVQVPEFIVMTSRLGHQVSEPLLTCEKPMKLTSKSQHHVGSSGVALGLRHQCLESLSVTSKLQTEESFKLHSKQTNQTVGHRESVELSSKTWQQENVSVRLKPPQNQSMKNSETALAGPLGQVIKCMRINSKPLDQVTARAQLQVGCSVEVTPVAPSVKVIPGPRLQVVKSVTLPRPTLQKAEYVKFIPKPQEVTPSEFASGLRLQNVKSKEFITEPTHQILEAMALTGCQIIKTVLIPGPLPQIVKSEELAPRPIPQVVETTRAAIGSGNEVMDCLSGLPKPHLQKLGKPMELTPRPNTQVKSAEITSQQTSYKEPIVFIQEQRLQVVKSTGTKTEPPNIIDAEDLNPGQVCQNNSEELTSEELQEGNSFSRILHSPSISLISSSVQISELGSLRDLGIPEVSRDLDMKNLGIDITTKSSALPLALHNQPFDKTANTMETLHLEIWKEDVTSKRTKSKHMNKLEHLLHSHFQYPPQSRRSSAETFQEGSGTQRGSLRSFLGRQKNVWESHACRQRLPRKYLSGMLMLGNVLGTTMERKLCSQTSLGERATTNICTSIQNLFGVPAELMEFSRRWLEKGPRITSQPSVVKNYIQRHTLCHHPEKRMALRMWTRGSISSIIRQYSGSRLGIKKTKSKLSDISQEFTQHIPLSCARSQLPVPVKSESSFGIFYHGEDPAPIVKGENSQARIFESQLSLKTSYFSQTKLDISEQFNLLQELQLKIAAKLLRSQIPPNVPPPLASGLVLKYPICLQCGRCSGFNCCHKFQAALGPYLLIYPQLHLVSTPEGRGEIRLHLGFRLRTGKRPKLSKYRGRDRSVIPRKSKLPSQRKGKIYTPASKSPTPTRDLRSGSSQSPPPVQVHVRQRQRGMPNLAGESRVRRKSEFPPVHTLLETDSESNRIKKWNRVRTTKTPESKHTLKRDTKFYTKSPSRELPAHSRRKMGAAQTSSASLKRQPSSSSQPKFLQLIFQGVRQAFQTAHRIIALVGQKSEDRTRPDNLHSGKKYHAKQRSRDYYLARDSRRTRRRGDKQRPTTPTTKQKDIVPSGVTDECRSAQQLESVNSCQTLRSLQHLEPSILQTDTTFQTTSNIQLLGTVQNDSSRRAKRNRDQDEVSSQESKNFPRAAARFQAQGTMVTHSLSKRTLKSYLVEKDTQERAPWDASQRNQLSPSERTLRHLSQRGHGVPSGRNHLSPSERTLRNLSERRQRSSSERRRHRSSQRSQASPSERRHRSSSGKRQWRRWERGHSRSSKSHSNPPERRRHRVSERSHLSPSERRWPSPSDKSHGSLSERGGHSSSGRSHPSPWGPRPSPRSHRSRAERRTPSPSRRSRHSHSESSPPSQPERSQHRHAERTHSSPPRERLKHGSPKERSTHSYPNLSPRDTPKHHKAWQIWRPGTSR</sequence>
<feature type="compositionally biased region" description="Basic and acidic residues" evidence="1">
    <location>
        <begin position="4885"/>
        <end position="4900"/>
    </location>
</feature>
<feature type="compositionally biased region" description="Basic and acidic residues" evidence="1">
    <location>
        <begin position="4601"/>
        <end position="4626"/>
    </location>
</feature>
<accession>A0A1S3EYG3</accession>
<keyword evidence="2" id="KW-1185">Reference proteome</keyword>
<dbReference type="CTD" id="84226"/>
<feature type="region of interest" description="Disordered" evidence="1">
    <location>
        <begin position="612"/>
        <end position="633"/>
    </location>
</feature>
<dbReference type="KEGG" id="dord:105983584"/>
<name>A0A1S3EYG3_DIPOR</name>
<feature type="compositionally biased region" description="Basic and acidic residues" evidence="1">
    <location>
        <begin position="4680"/>
        <end position="4690"/>
    </location>
</feature>
<feature type="region of interest" description="Disordered" evidence="1">
    <location>
        <begin position="4844"/>
        <end position="5088"/>
    </location>
</feature>
<dbReference type="Proteomes" id="UP000081671">
    <property type="component" value="Unplaced"/>
</dbReference>
<feature type="compositionally biased region" description="Basic and acidic residues" evidence="1">
    <location>
        <begin position="4700"/>
        <end position="4710"/>
    </location>
</feature>
<reference evidence="3" key="1">
    <citation type="submission" date="2025-08" db="UniProtKB">
        <authorList>
            <consortium name="RefSeq"/>
        </authorList>
    </citation>
    <scope>IDENTIFICATION</scope>
    <source>
        <tissue evidence="3">Kidney</tissue>
    </source>
</reference>
<dbReference type="GO" id="GO:0005615">
    <property type="term" value="C:extracellular space"/>
    <property type="evidence" value="ECO:0007669"/>
    <property type="project" value="TreeGrafter"/>
</dbReference>
<gene>
    <name evidence="3" type="primary">LOC105983584</name>
</gene>
<feature type="compositionally biased region" description="Polar residues" evidence="1">
    <location>
        <begin position="4851"/>
        <end position="4860"/>
    </location>
</feature>
<feature type="region of interest" description="Disordered" evidence="1">
    <location>
        <begin position="3595"/>
        <end position="3616"/>
    </location>
</feature>
<feature type="compositionally biased region" description="Basic and acidic residues" evidence="1">
    <location>
        <begin position="4954"/>
        <end position="4974"/>
    </location>
</feature>
<proteinExistence type="predicted"/>
<dbReference type="PANTHER" id="PTHR33888:SF1">
    <property type="entry name" value="RIKEN CDNA 4932415D10 GENE"/>
    <property type="match status" value="1"/>
</dbReference>
<evidence type="ECO:0000256" key="1">
    <source>
        <dbReference type="SAM" id="MobiDB-lite"/>
    </source>
</evidence>
<dbReference type="InParanoid" id="A0A1S3EYG3"/>
<feature type="compositionally biased region" description="Low complexity" evidence="1">
    <location>
        <begin position="4975"/>
        <end position="4992"/>
    </location>
</feature>
<evidence type="ECO:0000313" key="3">
    <source>
        <dbReference type="RefSeq" id="XP_012868984.1"/>
    </source>
</evidence>
<organism evidence="2 3">
    <name type="scientific">Dipodomys ordii</name>
    <name type="common">Ord's kangaroo rat</name>
    <dbReference type="NCBI Taxonomy" id="10020"/>
    <lineage>
        <taxon>Eukaryota</taxon>
        <taxon>Metazoa</taxon>
        <taxon>Chordata</taxon>
        <taxon>Craniata</taxon>
        <taxon>Vertebrata</taxon>
        <taxon>Euteleostomi</taxon>
        <taxon>Mammalia</taxon>
        <taxon>Eutheria</taxon>
        <taxon>Euarchontoglires</taxon>
        <taxon>Glires</taxon>
        <taxon>Rodentia</taxon>
        <taxon>Castorimorpha</taxon>
        <taxon>Heteromyidae</taxon>
        <taxon>Dipodomyinae</taxon>
        <taxon>Dipodomys</taxon>
    </lineage>
</organism>
<feature type="compositionally biased region" description="Polar residues" evidence="1">
    <location>
        <begin position="2327"/>
        <end position="2344"/>
    </location>
</feature>